<evidence type="ECO:0000313" key="2">
    <source>
        <dbReference type="Proteomes" id="UP000501058"/>
    </source>
</evidence>
<organism evidence="1 2">
    <name type="scientific">Propioniciclava coleopterorum</name>
    <dbReference type="NCBI Taxonomy" id="2714937"/>
    <lineage>
        <taxon>Bacteria</taxon>
        <taxon>Bacillati</taxon>
        <taxon>Actinomycetota</taxon>
        <taxon>Actinomycetes</taxon>
        <taxon>Propionibacteriales</taxon>
        <taxon>Propionibacteriaceae</taxon>
        <taxon>Propioniciclava</taxon>
    </lineage>
</organism>
<gene>
    <name evidence="1" type="ORF">G7070_09975</name>
</gene>
<dbReference type="KEGG" id="prv:G7070_09975"/>
<evidence type="ECO:0000313" key="1">
    <source>
        <dbReference type="EMBL" id="QIK72539.1"/>
    </source>
</evidence>
<dbReference type="EMBL" id="CP049865">
    <property type="protein sequence ID" value="QIK72539.1"/>
    <property type="molecule type" value="Genomic_DNA"/>
</dbReference>
<sequence length="228" mass="23497">MTSGRAKGTIMNRPWRRGLQDVLEMGGVVVAVEAIVDPGLRASRVPTGWAVEAGAAPRPARPTGLRTDVRHAAGLAPEVSGEDTDGLNAARQLLWLLDLLGVPWCYVTDYSEGEAVVQLLMAQVPVKPVLGDLTAYGLAGAAHAMGVPALSCAALLPDRHGPHDEAVLAGILPLTLGRVFGDVPDAAGDVPASGGALSGVGWAARLAGAVERFQSEGLRRTAAVLRPA</sequence>
<dbReference type="Proteomes" id="UP000501058">
    <property type="component" value="Chromosome"/>
</dbReference>
<proteinExistence type="predicted"/>
<keyword evidence="2" id="KW-1185">Reference proteome</keyword>
<dbReference type="RefSeq" id="WP_166233613.1">
    <property type="nucleotide sequence ID" value="NZ_CP049865.1"/>
</dbReference>
<protein>
    <submittedName>
        <fullName evidence="1">Uncharacterized protein</fullName>
    </submittedName>
</protein>
<dbReference type="AlphaFoldDB" id="A0A6G7Y751"/>
<name>A0A6G7Y751_9ACTN</name>
<accession>A0A6G7Y751</accession>
<reference evidence="1 2" key="1">
    <citation type="submission" date="2020-03" db="EMBL/GenBank/DDBJ databases">
        <title>Propioniciclava sp. nov., isolated from Hydrophilus acuminatus.</title>
        <authorList>
            <person name="Hyun D.-W."/>
            <person name="Bae J.-W."/>
        </authorList>
    </citation>
    <scope>NUCLEOTIDE SEQUENCE [LARGE SCALE GENOMIC DNA]</scope>
    <source>
        <strain evidence="1 2">HDW11</strain>
    </source>
</reference>